<evidence type="ECO:0000313" key="4">
    <source>
        <dbReference type="Proteomes" id="UP000324767"/>
    </source>
</evidence>
<protein>
    <recommendedName>
        <fullName evidence="2">DDH domain-containing protein</fullName>
    </recommendedName>
</protein>
<dbReference type="GO" id="GO:0004527">
    <property type="term" value="F:exonuclease activity"/>
    <property type="evidence" value="ECO:0007669"/>
    <property type="project" value="UniProtKB-KW"/>
</dbReference>
<feature type="compositionally biased region" description="Polar residues" evidence="1">
    <location>
        <begin position="33"/>
        <end position="44"/>
    </location>
</feature>
<proteinExistence type="predicted"/>
<name>A0A5M8Q1U7_9LECA</name>
<dbReference type="PANTHER" id="PTHR30255:SF2">
    <property type="entry name" value="SINGLE-STRANDED-DNA-SPECIFIC EXONUCLEASE RECJ"/>
    <property type="match status" value="1"/>
</dbReference>
<dbReference type="PANTHER" id="PTHR30255">
    <property type="entry name" value="SINGLE-STRANDED-DNA-SPECIFIC EXONUCLEASE RECJ"/>
    <property type="match status" value="1"/>
</dbReference>
<dbReference type="EMBL" id="VXIT01000001">
    <property type="protein sequence ID" value="KAA6416078.1"/>
    <property type="molecule type" value="Genomic_DNA"/>
</dbReference>
<evidence type="ECO:0000256" key="1">
    <source>
        <dbReference type="SAM" id="MobiDB-lite"/>
    </source>
</evidence>
<dbReference type="OrthoDB" id="284473at2759"/>
<feature type="compositionally biased region" description="Basic and acidic residues" evidence="1">
    <location>
        <begin position="66"/>
        <end position="80"/>
    </location>
</feature>
<dbReference type="Pfam" id="PF01368">
    <property type="entry name" value="DHH"/>
    <property type="match status" value="1"/>
</dbReference>
<evidence type="ECO:0000259" key="2">
    <source>
        <dbReference type="Pfam" id="PF01368"/>
    </source>
</evidence>
<comment type="caution">
    <text evidence="3">The sequence shown here is derived from an EMBL/GenBank/DDBJ whole genome shotgun (WGS) entry which is preliminary data.</text>
</comment>
<dbReference type="AlphaFoldDB" id="A0A5M8Q1U7"/>
<dbReference type="SUPFAM" id="SSF64182">
    <property type="entry name" value="DHH phosphoesterases"/>
    <property type="match status" value="1"/>
</dbReference>
<accession>A0A5M8Q1U7</accession>
<dbReference type="InterPro" id="IPR051673">
    <property type="entry name" value="SSDNA_exonuclease_RecJ"/>
</dbReference>
<feature type="compositionally biased region" description="Polar residues" evidence="1">
    <location>
        <begin position="1"/>
        <end position="14"/>
    </location>
</feature>
<gene>
    <name evidence="3" type="ORF">FRX48_00797</name>
</gene>
<organism evidence="3 4">
    <name type="scientific">Lasallia pustulata</name>
    <dbReference type="NCBI Taxonomy" id="136370"/>
    <lineage>
        <taxon>Eukaryota</taxon>
        <taxon>Fungi</taxon>
        <taxon>Dikarya</taxon>
        <taxon>Ascomycota</taxon>
        <taxon>Pezizomycotina</taxon>
        <taxon>Lecanoromycetes</taxon>
        <taxon>OSLEUM clade</taxon>
        <taxon>Umbilicariomycetidae</taxon>
        <taxon>Umbilicariales</taxon>
        <taxon>Umbilicariaceae</taxon>
        <taxon>Lasallia</taxon>
    </lineage>
</organism>
<dbReference type="InterPro" id="IPR001667">
    <property type="entry name" value="DDH_dom"/>
</dbReference>
<feature type="region of interest" description="Disordered" evidence="1">
    <location>
        <begin position="1"/>
        <end position="80"/>
    </location>
</feature>
<dbReference type="Gene3D" id="3.90.1640.30">
    <property type="match status" value="1"/>
</dbReference>
<feature type="domain" description="DDH" evidence="2">
    <location>
        <begin position="111"/>
        <end position="230"/>
    </location>
</feature>
<dbReference type="InterPro" id="IPR038763">
    <property type="entry name" value="DHH_sf"/>
</dbReference>
<sequence>MLTASRRLTSNSLPSYRPSELSRPCATARIFSLATTPIRTTSRQHLPKPMKRKAADPAPTPKAKRQREPEPDYCDAKPQRAEDGSIIWPASESAIENARQLLRECAAAQSNVLIVPDKDADGLSSGVIIYRTLAKLGLPASHINVHLVQKGANIHDESERAAMQAKKPKYIIVVDQGSKAAPPVVDSTETKSLIIDHHMADEFPKDAMIVSACYYPPVATSALLTYEICKPLHEDISSTCGYLCTIGTLGDLGTSLKWKPPFPSMTETFKKHTKKAISDAVSLINAPRRTAKYDVSSAWQALLDAQDPKALLTHPRLLAARAEINAEVERQTHTPPKFSADGKIAVLRIHSAAQVHPVIATRWAGHLRSKALEIVMVANSGYLPGFVNFSCRIARCAKGRDPPVNIIEALKEVAEREGGGCCRGWGDELCERASGGVGGDCARGGV</sequence>
<reference evidence="3 4" key="1">
    <citation type="submission" date="2019-09" db="EMBL/GenBank/DDBJ databases">
        <title>The hologenome of the rock-dwelling lichen Lasallia pustulata.</title>
        <authorList>
            <person name="Greshake Tzovaras B."/>
            <person name="Segers F."/>
            <person name="Bicker A."/>
            <person name="Dal Grande F."/>
            <person name="Otte J."/>
            <person name="Hankeln T."/>
            <person name="Schmitt I."/>
            <person name="Ebersberger I."/>
        </authorList>
    </citation>
    <scope>NUCLEOTIDE SEQUENCE [LARGE SCALE GENOMIC DNA]</scope>
    <source>
        <strain evidence="3">A1-1</strain>
    </source>
</reference>
<evidence type="ECO:0000313" key="3">
    <source>
        <dbReference type="EMBL" id="KAA6416078.1"/>
    </source>
</evidence>
<dbReference type="Proteomes" id="UP000324767">
    <property type="component" value="Unassembled WGS sequence"/>
</dbReference>